<organism evidence="1 2">
    <name type="scientific">Rehmannia glutinosa</name>
    <name type="common">Chinese foxglove</name>
    <dbReference type="NCBI Taxonomy" id="99300"/>
    <lineage>
        <taxon>Eukaryota</taxon>
        <taxon>Viridiplantae</taxon>
        <taxon>Streptophyta</taxon>
        <taxon>Embryophyta</taxon>
        <taxon>Tracheophyta</taxon>
        <taxon>Spermatophyta</taxon>
        <taxon>Magnoliopsida</taxon>
        <taxon>eudicotyledons</taxon>
        <taxon>Gunneridae</taxon>
        <taxon>Pentapetalae</taxon>
        <taxon>asterids</taxon>
        <taxon>lamiids</taxon>
        <taxon>Lamiales</taxon>
        <taxon>Orobanchaceae</taxon>
        <taxon>Rehmannieae</taxon>
        <taxon>Rehmannia</taxon>
    </lineage>
</organism>
<evidence type="ECO:0000313" key="1">
    <source>
        <dbReference type="EMBL" id="KAK6131369.1"/>
    </source>
</evidence>
<sequence>MASLNCFCSSWRKKKNKGKYNSVEPADNEKNVETLHVKLQHLQTSSESSELRSTSLSIAIPLHIPGSSRCNVKVTNHDSPIAADSAEVDYEGGDEQDLNMPMKRDSNFYFQAPLENPNEQKYQIIEGMNASCSLYIDDDGDDDMQDKMRNSNSEEILEMITSGHVSDRALGKVNFGLLQIKRSCSNLALRGRRSENRSASFQV</sequence>
<reference evidence="1 2" key="1">
    <citation type="journal article" date="2021" name="Comput. Struct. Biotechnol. J.">
        <title>De novo genome assembly of the potent medicinal plant Rehmannia glutinosa using nanopore technology.</title>
        <authorList>
            <person name="Ma L."/>
            <person name="Dong C."/>
            <person name="Song C."/>
            <person name="Wang X."/>
            <person name="Zheng X."/>
            <person name="Niu Y."/>
            <person name="Chen S."/>
            <person name="Feng W."/>
        </authorList>
    </citation>
    <scope>NUCLEOTIDE SEQUENCE [LARGE SCALE GENOMIC DNA]</scope>
    <source>
        <strain evidence="1">DH-2019</strain>
    </source>
</reference>
<gene>
    <name evidence="1" type="ORF">DH2020_034889</name>
</gene>
<name>A0ABR0VBB7_REHGL</name>
<dbReference type="Proteomes" id="UP001318860">
    <property type="component" value="Unassembled WGS sequence"/>
</dbReference>
<evidence type="ECO:0000313" key="2">
    <source>
        <dbReference type="Proteomes" id="UP001318860"/>
    </source>
</evidence>
<proteinExistence type="predicted"/>
<keyword evidence="2" id="KW-1185">Reference proteome</keyword>
<comment type="caution">
    <text evidence="1">The sequence shown here is derived from an EMBL/GenBank/DDBJ whole genome shotgun (WGS) entry which is preliminary data.</text>
</comment>
<dbReference type="EMBL" id="JABTTQ020001370">
    <property type="protein sequence ID" value="KAK6131369.1"/>
    <property type="molecule type" value="Genomic_DNA"/>
</dbReference>
<accession>A0ABR0VBB7</accession>
<protein>
    <submittedName>
        <fullName evidence="1">Uncharacterized protein</fullName>
    </submittedName>
</protein>